<dbReference type="GO" id="GO:0009002">
    <property type="term" value="F:serine-type D-Ala-D-Ala carboxypeptidase activity"/>
    <property type="evidence" value="ECO:0007669"/>
    <property type="project" value="UniProtKB-EC"/>
</dbReference>
<evidence type="ECO:0000313" key="3">
    <source>
        <dbReference type="EMBL" id="MBD3689470.1"/>
    </source>
</evidence>
<keyword evidence="3" id="KW-0645">Protease</keyword>
<organism evidence="3 4">
    <name type="scientific">Nanchangia anserum</name>
    <dbReference type="NCBI Taxonomy" id="2692125"/>
    <lineage>
        <taxon>Bacteria</taxon>
        <taxon>Bacillati</taxon>
        <taxon>Actinomycetota</taxon>
        <taxon>Actinomycetes</taxon>
        <taxon>Actinomycetales</taxon>
        <taxon>Actinomycetaceae</taxon>
        <taxon>Nanchangia</taxon>
    </lineage>
</organism>
<gene>
    <name evidence="3" type="primary">dacB</name>
    <name evidence="3" type="ORF">H8R10_04390</name>
</gene>
<dbReference type="InterPro" id="IPR012338">
    <property type="entry name" value="Beta-lactam/transpept-like"/>
</dbReference>
<dbReference type="Proteomes" id="UP000627538">
    <property type="component" value="Unassembled WGS sequence"/>
</dbReference>
<dbReference type="GO" id="GO:0006508">
    <property type="term" value="P:proteolysis"/>
    <property type="evidence" value="ECO:0007669"/>
    <property type="project" value="InterPro"/>
</dbReference>
<evidence type="ECO:0000313" key="4">
    <source>
        <dbReference type="Proteomes" id="UP000627538"/>
    </source>
</evidence>
<comment type="caution">
    <text evidence="3">The sequence shown here is derived from an EMBL/GenBank/DDBJ whole genome shotgun (WGS) entry which is preliminary data.</text>
</comment>
<dbReference type="SUPFAM" id="SSF56601">
    <property type="entry name" value="beta-lactamase/transpeptidase-like"/>
    <property type="match status" value="1"/>
</dbReference>
<dbReference type="EMBL" id="JACRUO010000001">
    <property type="protein sequence ID" value="MBD3689470.1"/>
    <property type="molecule type" value="Genomic_DNA"/>
</dbReference>
<evidence type="ECO:0000256" key="1">
    <source>
        <dbReference type="ARBA" id="ARBA00006096"/>
    </source>
</evidence>
<comment type="similarity">
    <text evidence="1">Belongs to the peptidase S13 family.</text>
</comment>
<dbReference type="PANTHER" id="PTHR30023:SF0">
    <property type="entry name" value="PENICILLIN-SENSITIVE CARBOXYPEPTIDASE A"/>
    <property type="match status" value="1"/>
</dbReference>
<name>A0A8I0GC64_9ACTO</name>
<dbReference type="PRINTS" id="PR00922">
    <property type="entry name" value="DADACBPTASE3"/>
</dbReference>
<keyword evidence="2 3" id="KW-0378">Hydrolase</keyword>
<dbReference type="EC" id="3.4.16.4" evidence="3"/>
<keyword evidence="4" id="KW-1185">Reference proteome</keyword>
<reference evidence="3 4" key="1">
    <citation type="submission" date="2020-08" db="EMBL/GenBank/DDBJ databases">
        <title>Winkia gen. nov., sp. nov., isolated from faeces of the Anser albifrons in China.</title>
        <authorList>
            <person name="Liu Q."/>
        </authorList>
    </citation>
    <scope>NUCLEOTIDE SEQUENCE [LARGE SCALE GENOMIC DNA]</scope>
    <source>
        <strain evidence="3 4">C62</strain>
    </source>
</reference>
<proteinExistence type="inferred from homology"/>
<dbReference type="NCBIfam" id="TIGR00666">
    <property type="entry name" value="PBP4"/>
    <property type="match status" value="1"/>
</dbReference>
<dbReference type="Pfam" id="PF02113">
    <property type="entry name" value="Peptidase_S13"/>
    <property type="match status" value="2"/>
</dbReference>
<dbReference type="GO" id="GO:0000270">
    <property type="term" value="P:peptidoglycan metabolic process"/>
    <property type="evidence" value="ECO:0007669"/>
    <property type="project" value="TreeGrafter"/>
</dbReference>
<evidence type="ECO:0000256" key="2">
    <source>
        <dbReference type="ARBA" id="ARBA00022801"/>
    </source>
</evidence>
<dbReference type="PANTHER" id="PTHR30023">
    <property type="entry name" value="D-ALANYL-D-ALANINE CARBOXYPEPTIDASE"/>
    <property type="match status" value="1"/>
</dbReference>
<accession>A0A8I0GC64</accession>
<keyword evidence="3" id="KW-0121">Carboxypeptidase</keyword>
<sequence length="479" mass="49229">MRSRIFWPIMSTLVCASLGAGYLTLDAFDIVPGVLTMQPGLSDVDRLVRPATTSEQAAKLPATRTPGHVDPAAVQAQVDHMVAELAKPVPTPEGQQPAEGEQPPPIATHISVDIISAETGTTVASHEPTTAYTPASSTKVPTALAALTVLGPDHTFSTTALLSGSTVTLRGGGDQLLGAGESDPALVRGHAGLATLARQSAQKLKDRKITTVSVALDDTLWGAQDPHPDWVSAQTTAFAGKIAPLAINTGLANPDLTYGYVDDPAMAATQRFVEALTANGITVTGVSRAATPEGATTLASVTSAPLAEIVRETLKDSDNVLAEGLCRASALATHHEPTYDGGVATVRETLAGIGVDTEGYQAHDCSGLSENGKISASVLAHSLAVARDAKQPRARSLGSALPVAALDGTLHDRWMNTDAAGIVRAKTGSLGNARSLTGFVPTASGEVLIYSVVIADYADGQGGHVLDELDRMVSGVAAL</sequence>
<dbReference type="RefSeq" id="WP_191071516.1">
    <property type="nucleotide sequence ID" value="NZ_CP060506.1"/>
</dbReference>
<protein>
    <submittedName>
        <fullName evidence="3">D-alanyl-D-alanine carboxypeptidase/D-alanyl-D-alanine-endopeptidase</fullName>
        <ecNumber evidence="3">3.4.16.4</ecNumber>
    </submittedName>
</protein>
<dbReference type="Gene3D" id="3.40.710.10">
    <property type="entry name" value="DD-peptidase/beta-lactamase superfamily"/>
    <property type="match status" value="2"/>
</dbReference>
<dbReference type="InterPro" id="IPR000667">
    <property type="entry name" value="Peptidase_S13"/>
</dbReference>
<dbReference type="AlphaFoldDB" id="A0A8I0GC64"/>